<dbReference type="SUPFAM" id="SSF56935">
    <property type="entry name" value="Porins"/>
    <property type="match status" value="1"/>
</dbReference>
<comment type="subunit">
    <text evidence="2">Homotrimer.</text>
</comment>
<organism evidence="13 14">
    <name type="scientific">Paraburkholderia susongensis</name>
    <dbReference type="NCBI Taxonomy" id="1515439"/>
    <lineage>
        <taxon>Bacteria</taxon>
        <taxon>Pseudomonadati</taxon>
        <taxon>Pseudomonadota</taxon>
        <taxon>Betaproteobacteria</taxon>
        <taxon>Burkholderiales</taxon>
        <taxon>Burkholderiaceae</taxon>
        <taxon>Paraburkholderia</taxon>
    </lineage>
</organism>
<dbReference type="PROSITE" id="PS51257">
    <property type="entry name" value="PROKAR_LIPOPROTEIN"/>
    <property type="match status" value="1"/>
</dbReference>
<protein>
    <submittedName>
        <fullName evidence="13">Outer membrane protein (Porin)</fullName>
    </submittedName>
</protein>
<evidence type="ECO:0000256" key="10">
    <source>
        <dbReference type="ARBA" id="ARBA00023237"/>
    </source>
</evidence>
<dbReference type="OrthoDB" id="6975458at2"/>
<dbReference type="GO" id="GO:0046930">
    <property type="term" value="C:pore complex"/>
    <property type="evidence" value="ECO:0007669"/>
    <property type="project" value="UniProtKB-KW"/>
</dbReference>
<keyword evidence="5" id="KW-0812">Transmembrane</keyword>
<dbReference type="PANTHER" id="PTHR34501:SF9">
    <property type="entry name" value="MAJOR OUTER MEMBRANE PROTEIN P.IA"/>
    <property type="match status" value="1"/>
</dbReference>
<dbReference type="InterPro" id="IPR050298">
    <property type="entry name" value="Gram-neg_bact_OMP"/>
</dbReference>
<dbReference type="GO" id="GO:0009279">
    <property type="term" value="C:cell outer membrane"/>
    <property type="evidence" value="ECO:0007669"/>
    <property type="project" value="UniProtKB-SubCell"/>
</dbReference>
<evidence type="ECO:0000256" key="4">
    <source>
        <dbReference type="ARBA" id="ARBA00022452"/>
    </source>
</evidence>
<evidence type="ECO:0000256" key="2">
    <source>
        <dbReference type="ARBA" id="ARBA00011233"/>
    </source>
</evidence>
<dbReference type="GO" id="GO:0015288">
    <property type="term" value="F:porin activity"/>
    <property type="evidence" value="ECO:0007669"/>
    <property type="project" value="UniProtKB-KW"/>
</dbReference>
<evidence type="ECO:0000256" key="8">
    <source>
        <dbReference type="ARBA" id="ARBA00023114"/>
    </source>
</evidence>
<keyword evidence="9" id="KW-0472">Membrane</keyword>
<proteinExistence type="predicted"/>
<evidence type="ECO:0000256" key="5">
    <source>
        <dbReference type="ARBA" id="ARBA00022692"/>
    </source>
</evidence>
<feature type="domain" description="Porin" evidence="12">
    <location>
        <begin position="9"/>
        <end position="318"/>
    </location>
</feature>
<keyword evidence="14" id="KW-1185">Reference proteome</keyword>
<evidence type="ECO:0000313" key="13">
    <source>
        <dbReference type="EMBL" id="SMG55192.1"/>
    </source>
</evidence>
<dbReference type="Gene3D" id="2.40.160.10">
    <property type="entry name" value="Porin"/>
    <property type="match status" value="1"/>
</dbReference>
<keyword evidence="4" id="KW-1134">Transmembrane beta strand</keyword>
<evidence type="ECO:0000256" key="6">
    <source>
        <dbReference type="ARBA" id="ARBA00022729"/>
    </source>
</evidence>
<feature type="signal peptide" evidence="11">
    <location>
        <begin position="1"/>
        <end position="19"/>
    </location>
</feature>
<evidence type="ECO:0000256" key="3">
    <source>
        <dbReference type="ARBA" id="ARBA00022448"/>
    </source>
</evidence>
<dbReference type="STRING" id="1515439.SAMN06265784_107147"/>
<comment type="subcellular location">
    <subcellularLocation>
        <location evidence="1">Cell outer membrane</location>
        <topology evidence="1">Multi-pass membrane protein</topology>
    </subcellularLocation>
</comment>
<gene>
    <name evidence="13" type="ORF">SAMN06265784_107147</name>
</gene>
<dbReference type="PANTHER" id="PTHR34501">
    <property type="entry name" value="PROTEIN YDDL-RELATED"/>
    <property type="match status" value="1"/>
</dbReference>
<keyword evidence="7" id="KW-0406">Ion transport</keyword>
<accession>A0A1X7LPL6</accession>
<dbReference type="RefSeq" id="WP_085486792.1">
    <property type="nucleotide sequence ID" value="NZ_FXAT01000007.1"/>
</dbReference>
<dbReference type="CDD" id="cd00342">
    <property type="entry name" value="gram_neg_porins"/>
    <property type="match status" value="1"/>
</dbReference>
<dbReference type="Pfam" id="PF13609">
    <property type="entry name" value="Porin_4"/>
    <property type="match status" value="1"/>
</dbReference>
<dbReference type="EMBL" id="FXAT01000007">
    <property type="protein sequence ID" value="SMG55192.1"/>
    <property type="molecule type" value="Genomic_DNA"/>
</dbReference>
<evidence type="ECO:0000256" key="9">
    <source>
        <dbReference type="ARBA" id="ARBA00023136"/>
    </source>
</evidence>
<dbReference type="GO" id="GO:0006811">
    <property type="term" value="P:monoatomic ion transport"/>
    <property type="evidence" value="ECO:0007669"/>
    <property type="project" value="UniProtKB-KW"/>
</dbReference>
<keyword evidence="10" id="KW-0998">Cell outer membrane</keyword>
<evidence type="ECO:0000256" key="7">
    <source>
        <dbReference type="ARBA" id="ARBA00023065"/>
    </source>
</evidence>
<name>A0A1X7LPL6_9BURK</name>
<dbReference type="AlphaFoldDB" id="A0A1X7LPL6"/>
<keyword evidence="8" id="KW-0626">Porin</keyword>
<dbReference type="InterPro" id="IPR033900">
    <property type="entry name" value="Gram_neg_porin_domain"/>
</dbReference>
<keyword evidence="3" id="KW-0813">Transport</keyword>
<keyword evidence="6 11" id="KW-0732">Signal</keyword>
<evidence type="ECO:0000256" key="11">
    <source>
        <dbReference type="SAM" id="SignalP"/>
    </source>
</evidence>
<dbReference type="Proteomes" id="UP000193228">
    <property type="component" value="Unassembled WGS sequence"/>
</dbReference>
<dbReference type="InterPro" id="IPR023614">
    <property type="entry name" value="Porin_dom_sf"/>
</dbReference>
<evidence type="ECO:0000313" key="14">
    <source>
        <dbReference type="Proteomes" id="UP000193228"/>
    </source>
</evidence>
<feature type="chain" id="PRO_5012236971" evidence="11">
    <location>
        <begin position="20"/>
        <end position="351"/>
    </location>
</feature>
<evidence type="ECO:0000259" key="12">
    <source>
        <dbReference type="Pfam" id="PF13609"/>
    </source>
</evidence>
<reference evidence="14" key="1">
    <citation type="submission" date="2017-04" db="EMBL/GenBank/DDBJ databases">
        <authorList>
            <person name="Varghese N."/>
            <person name="Submissions S."/>
        </authorList>
    </citation>
    <scope>NUCLEOTIDE SEQUENCE [LARGE SCALE GENOMIC DNA]</scope>
    <source>
        <strain evidence="14">LMG 29540</strain>
    </source>
</reference>
<sequence>MKKVIGAIGLALVASTACAQSTVTLAGVVGGGLRWQNGTAGGSKLAFAANDIALSAFILQGKEDLGGGTEVTFYLRNTFDPGTGGVFNPAVLFSSTATIGLSTQYGQLTFGRQFSAFEDFYIQMDPSSARGSAPTVPGAFLVGNYFTGDDWFNNTVKYRVQIGGLVFRTSYSFGGVAGNTRAGSNYSASAVYQGGIFSGGAAYGRTYNADASQWAQTAQIGGTAQLGPVRLYANYLSLAVTGASATSPQRRSKIPTVGLVYMPTPAVALTAAFYNDVASNLGNVAGASGRKATSYAIAEYFLSKRTELYAEVDRNGFSGAYKTDPANVLTFNLRPGASASTGVAAGMVTRF</sequence>
<evidence type="ECO:0000256" key="1">
    <source>
        <dbReference type="ARBA" id="ARBA00004571"/>
    </source>
</evidence>